<dbReference type="Gene3D" id="1.20.120.450">
    <property type="entry name" value="dinb family like domain"/>
    <property type="match status" value="1"/>
</dbReference>
<dbReference type="InterPro" id="IPR034660">
    <property type="entry name" value="DinB/YfiT-like"/>
</dbReference>
<dbReference type="RefSeq" id="WP_377499606.1">
    <property type="nucleotide sequence ID" value="NZ_JBHMDO010000042.1"/>
</dbReference>
<name>A0ABV5KXQ8_9BACL</name>
<reference evidence="2 3" key="1">
    <citation type="submission" date="2024-09" db="EMBL/GenBank/DDBJ databases">
        <authorList>
            <person name="Sun Q."/>
            <person name="Mori K."/>
        </authorList>
    </citation>
    <scope>NUCLEOTIDE SEQUENCE [LARGE SCALE GENOMIC DNA]</scope>
    <source>
        <strain evidence="2 3">TISTR 2452</strain>
    </source>
</reference>
<evidence type="ECO:0000259" key="1">
    <source>
        <dbReference type="Pfam" id="PF12867"/>
    </source>
</evidence>
<dbReference type="InterPro" id="IPR024775">
    <property type="entry name" value="DinB-like"/>
</dbReference>
<protein>
    <submittedName>
        <fullName evidence="2">DinB family protein</fullName>
    </submittedName>
</protein>
<dbReference type="Pfam" id="PF12867">
    <property type="entry name" value="DinB_2"/>
    <property type="match status" value="1"/>
</dbReference>
<comment type="caution">
    <text evidence="2">The sequence shown here is derived from an EMBL/GenBank/DDBJ whole genome shotgun (WGS) entry which is preliminary data.</text>
</comment>
<keyword evidence="3" id="KW-1185">Reference proteome</keyword>
<proteinExistence type="predicted"/>
<organism evidence="2 3">
    <name type="scientific">Paenibacillus aurantiacus</name>
    <dbReference type="NCBI Taxonomy" id="1936118"/>
    <lineage>
        <taxon>Bacteria</taxon>
        <taxon>Bacillati</taxon>
        <taxon>Bacillota</taxon>
        <taxon>Bacilli</taxon>
        <taxon>Bacillales</taxon>
        <taxon>Paenibacillaceae</taxon>
        <taxon>Paenibacillus</taxon>
    </lineage>
</organism>
<dbReference type="EMBL" id="JBHMDO010000042">
    <property type="protein sequence ID" value="MFB9329381.1"/>
    <property type="molecule type" value="Genomic_DNA"/>
</dbReference>
<evidence type="ECO:0000313" key="2">
    <source>
        <dbReference type="EMBL" id="MFB9329381.1"/>
    </source>
</evidence>
<gene>
    <name evidence="2" type="ORF">ACFFSY_25875</name>
</gene>
<evidence type="ECO:0000313" key="3">
    <source>
        <dbReference type="Proteomes" id="UP001589747"/>
    </source>
</evidence>
<dbReference type="Proteomes" id="UP001589747">
    <property type="component" value="Unassembled WGS sequence"/>
</dbReference>
<dbReference type="SUPFAM" id="SSF109854">
    <property type="entry name" value="DinB/YfiT-like putative metalloenzymes"/>
    <property type="match status" value="1"/>
</dbReference>
<accession>A0ABV5KXQ8</accession>
<sequence length="200" mass="21933">MSETDIQSYLDTHLQLTRAIAGLNEEQLKWKESETKWSVAEVLAHLADHNIVVSFRIRDILADTKAQLPAFNQDLWVSGQHANDSDVYEILDAFWGLLRYNGQLFRRLGEAEFDKSGINFKGETVRVRDIIRGFSKHVQTHLNQIERIKQAYEAQLGGKAGQAAAVPADSNSGGASSCSLPAEVVSTGAAPSVRIGGEPA</sequence>
<feature type="domain" description="DinB-like" evidence="1">
    <location>
        <begin position="15"/>
        <end position="145"/>
    </location>
</feature>